<dbReference type="EMBL" id="UZAD01013623">
    <property type="protein sequence ID" value="VDN95542.1"/>
    <property type="molecule type" value="Genomic_DNA"/>
</dbReference>
<evidence type="ECO:0000313" key="3">
    <source>
        <dbReference type="WBParaSite" id="BPAG_0001442901-mRNA-1"/>
    </source>
</evidence>
<proteinExistence type="predicted"/>
<name>A0A0N4TZF9_BRUPA</name>
<keyword evidence="2" id="KW-1185">Reference proteome</keyword>
<accession>A0A0N4TZF9</accession>
<organism evidence="3">
    <name type="scientific">Brugia pahangi</name>
    <name type="common">Filarial nematode worm</name>
    <dbReference type="NCBI Taxonomy" id="6280"/>
    <lineage>
        <taxon>Eukaryota</taxon>
        <taxon>Metazoa</taxon>
        <taxon>Ecdysozoa</taxon>
        <taxon>Nematoda</taxon>
        <taxon>Chromadorea</taxon>
        <taxon>Rhabditida</taxon>
        <taxon>Spirurina</taxon>
        <taxon>Spiruromorpha</taxon>
        <taxon>Filarioidea</taxon>
        <taxon>Onchocercidae</taxon>
        <taxon>Brugia</taxon>
    </lineage>
</organism>
<sequence>MNAFSSELNIPWDAGAAEYACGWEIIIGQIVTKIDPIQVNIK</sequence>
<dbReference type="AlphaFoldDB" id="A0A0N4TZF9"/>
<reference evidence="1 2" key="2">
    <citation type="submission" date="2018-11" db="EMBL/GenBank/DDBJ databases">
        <authorList>
            <consortium name="Pathogen Informatics"/>
        </authorList>
    </citation>
    <scope>NUCLEOTIDE SEQUENCE [LARGE SCALE GENOMIC DNA]</scope>
</reference>
<evidence type="ECO:0000313" key="2">
    <source>
        <dbReference type="Proteomes" id="UP000278627"/>
    </source>
</evidence>
<dbReference type="WBParaSite" id="BPAG_0001442901-mRNA-1">
    <property type="protein sequence ID" value="BPAG_0001442901-mRNA-1"/>
    <property type="gene ID" value="BPAG_0001442901"/>
</dbReference>
<protein>
    <submittedName>
        <fullName evidence="1 3">Uncharacterized protein</fullName>
    </submittedName>
</protein>
<evidence type="ECO:0000313" key="1">
    <source>
        <dbReference type="EMBL" id="VDN95542.1"/>
    </source>
</evidence>
<dbReference type="Proteomes" id="UP000278627">
    <property type="component" value="Unassembled WGS sequence"/>
</dbReference>
<reference evidence="3" key="1">
    <citation type="submission" date="2017-02" db="UniProtKB">
        <authorList>
            <consortium name="WormBaseParasite"/>
        </authorList>
    </citation>
    <scope>IDENTIFICATION</scope>
</reference>
<gene>
    <name evidence="1" type="ORF">BPAG_LOCUS14357</name>
</gene>